<keyword evidence="1" id="KW-0677">Repeat</keyword>
<feature type="non-terminal residue" evidence="3">
    <location>
        <position position="1"/>
    </location>
</feature>
<dbReference type="SUPFAM" id="SSF82185">
    <property type="entry name" value="Histone H3 K4-specific methyltransferase SET7/9 N-terminal domain"/>
    <property type="match status" value="1"/>
</dbReference>
<dbReference type="InterPro" id="IPR003409">
    <property type="entry name" value="MORN"/>
</dbReference>
<evidence type="ECO:0008006" key="5">
    <source>
        <dbReference type="Google" id="ProtNLM"/>
    </source>
</evidence>
<dbReference type="Gene3D" id="2.20.110.10">
    <property type="entry name" value="Histone H3 K4-specific methyltransferase SET7/9 N-terminal domain"/>
    <property type="match status" value="1"/>
</dbReference>
<protein>
    <recommendedName>
        <fullName evidence="5">MORN repeat-containing protein 5</fullName>
    </recommendedName>
</protein>
<reference evidence="3" key="1">
    <citation type="submission" date="2023-10" db="EMBL/GenBank/DDBJ databases">
        <authorList>
            <person name="Chen Y."/>
            <person name="Shah S."/>
            <person name="Dougan E. K."/>
            <person name="Thang M."/>
            <person name="Chan C."/>
        </authorList>
    </citation>
    <scope>NUCLEOTIDE SEQUENCE [LARGE SCALE GENOMIC DNA]</scope>
</reference>
<feature type="region of interest" description="Disordered" evidence="2">
    <location>
        <begin position="93"/>
        <end position="112"/>
    </location>
</feature>
<name>A0ABN9W602_9DINO</name>
<gene>
    <name evidence="3" type="ORF">PCOR1329_LOCUS63597</name>
</gene>
<feature type="region of interest" description="Disordered" evidence="2">
    <location>
        <begin position="1"/>
        <end position="73"/>
    </location>
</feature>
<dbReference type="PANTHER" id="PTHR43215:SF14">
    <property type="entry name" value="RADIAL SPOKE HEAD 1 HOMOLOG"/>
    <property type="match status" value="1"/>
</dbReference>
<sequence length="709" mass="76669">PCRPKHEAAFGAAHQRLPSALHLPCGDPPPRGPSTPRPRHPHGERGLVGLGAGATEPGPPPQRPGRPLHEAAAGAQLGPGGAFVQALRADHQPRHRHLQRGDLHRGRRRPQHFRAPHGQAVGLRRCPRVVQGARELPPQGPHLLRQRSGGVHRGRVEAPGGEPGPLLCVVSFGEIADHDGPPGELRYALELNGINQAGLLTYTALVLYRSGFSVIAARISTFEGHISDRFELSTTSAESEHLLRSYLDMPMLQSHKENVSLPFHATRSEGNFQALMQLWDNQVRASTPSPSGTSTPRRIPSMQESLDECAGTKSPGRSIDAEQASSDGGMVWKRVSGSDQGAQSRRPSQGPPPLPPKAGQDGARRLSVHFANGDVYNGSVIEFQSGEKRHGLGTYIYSPGSHQLYQQYRGQWREDHKQGYGVLFYRNGGVYVGHWDNNQRQGLGVLLDNADENDRTAMPSFRYEGQWQEDEPHGLGTEESESAPSYFGQFVRGKRHGRGVQLSRAKAGIAGCEAVDRFGRLVPLLDALESEIHANRQPPALRPSPPSPPGAPRTPTASRAPPRRWPRPGWRMEAPASAPACRGKSPTTPSATPVGAAAPRRTRPSRSARRAAARRPTAWPRRWWAAPAEARHQPGTTAHGRDATIALVPLLRPPTPCRPPRSSWAASGPSPEAQAPPRLARTGAAAPLGARAGPGTLRRRAASRAAPWP</sequence>
<dbReference type="PANTHER" id="PTHR43215">
    <property type="entry name" value="RADIAL SPOKE HEAD 1 HOMOLOG"/>
    <property type="match status" value="1"/>
</dbReference>
<feature type="compositionally biased region" description="Basic residues" evidence="2">
    <location>
        <begin position="600"/>
        <end position="613"/>
    </location>
</feature>
<accession>A0ABN9W602</accession>
<feature type="compositionally biased region" description="Low complexity" evidence="2">
    <location>
        <begin position="614"/>
        <end position="624"/>
    </location>
</feature>
<feature type="region of interest" description="Disordered" evidence="2">
    <location>
        <begin position="535"/>
        <end position="624"/>
    </location>
</feature>
<evidence type="ECO:0000313" key="4">
    <source>
        <dbReference type="Proteomes" id="UP001189429"/>
    </source>
</evidence>
<evidence type="ECO:0000256" key="2">
    <source>
        <dbReference type="SAM" id="MobiDB-lite"/>
    </source>
</evidence>
<proteinExistence type="predicted"/>
<evidence type="ECO:0000256" key="1">
    <source>
        <dbReference type="ARBA" id="ARBA00022737"/>
    </source>
</evidence>
<feature type="region of interest" description="Disordered" evidence="2">
    <location>
        <begin position="284"/>
        <end position="361"/>
    </location>
</feature>
<feature type="region of interest" description="Disordered" evidence="2">
    <location>
        <begin position="652"/>
        <end position="709"/>
    </location>
</feature>
<dbReference type="SMART" id="SM00698">
    <property type="entry name" value="MORN"/>
    <property type="match status" value="5"/>
</dbReference>
<feature type="compositionally biased region" description="Low complexity" evidence="2">
    <location>
        <begin position="675"/>
        <end position="696"/>
    </location>
</feature>
<dbReference type="Pfam" id="PF02493">
    <property type="entry name" value="MORN"/>
    <property type="match status" value="5"/>
</dbReference>
<dbReference type="EMBL" id="CAUYUJ010018077">
    <property type="protein sequence ID" value="CAK0880462.1"/>
    <property type="molecule type" value="Genomic_DNA"/>
</dbReference>
<keyword evidence="4" id="KW-1185">Reference proteome</keyword>
<feature type="compositionally biased region" description="Low complexity" evidence="2">
    <location>
        <begin position="284"/>
        <end position="301"/>
    </location>
</feature>
<feature type="compositionally biased region" description="Pro residues" evidence="2">
    <location>
        <begin position="540"/>
        <end position="552"/>
    </location>
</feature>
<comment type="caution">
    <text evidence="3">The sequence shown here is derived from an EMBL/GenBank/DDBJ whole genome shotgun (WGS) entry which is preliminary data.</text>
</comment>
<feature type="compositionally biased region" description="Pro residues" evidence="2">
    <location>
        <begin position="26"/>
        <end position="36"/>
    </location>
</feature>
<evidence type="ECO:0000313" key="3">
    <source>
        <dbReference type="EMBL" id="CAK0880462.1"/>
    </source>
</evidence>
<organism evidence="3 4">
    <name type="scientific">Prorocentrum cordatum</name>
    <dbReference type="NCBI Taxonomy" id="2364126"/>
    <lineage>
        <taxon>Eukaryota</taxon>
        <taxon>Sar</taxon>
        <taxon>Alveolata</taxon>
        <taxon>Dinophyceae</taxon>
        <taxon>Prorocentrales</taxon>
        <taxon>Prorocentraceae</taxon>
        <taxon>Prorocentrum</taxon>
    </lineage>
</organism>
<dbReference type="Proteomes" id="UP001189429">
    <property type="component" value="Unassembled WGS sequence"/>
</dbReference>